<accession>A0A0E9SHC0</accession>
<reference evidence="1" key="2">
    <citation type="journal article" date="2015" name="Fish Shellfish Immunol.">
        <title>Early steps in the European eel (Anguilla anguilla)-Vibrio vulnificus interaction in the gills: Role of the RtxA13 toxin.</title>
        <authorList>
            <person name="Callol A."/>
            <person name="Pajuelo D."/>
            <person name="Ebbesson L."/>
            <person name="Teles M."/>
            <person name="MacKenzie S."/>
            <person name="Amaro C."/>
        </authorList>
    </citation>
    <scope>NUCLEOTIDE SEQUENCE</scope>
</reference>
<sequence length="57" mass="6530">MFFHTNLDKTISIWTSLCVRGLCHAETGKGPFQIVATKLEAQNHLECQCIKICLHWN</sequence>
<name>A0A0E9SHC0_ANGAN</name>
<organism evidence="1">
    <name type="scientific">Anguilla anguilla</name>
    <name type="common">European freshwater eel</name>
    <name type="synonym">Muraena anguilla</name>
    <dbReference type="NCBI Taxonomy" id="7936"/>
    <lineage>
        <taxon>Eukaryota</taxon>
        <taxon>Metazoa</taxon>
        <taxon>Chordata</taxon>
        <taxon>Craniata</taxon>
        <taxon>Vertebrata</taxon>
        <taxon>Euteleostomi</taxon>
        <taxon>Actinopterygii</taxon>
        <taxon>Neopterygii</taxon>
        <taxon>Teleostei</taxon>
        <taxon>Anguilliformes</taxon>
        <taxon>Anguillidae</taxon>
        <taxon>Anguilla</taxon>
    </lineage>
</organism>
<dbReference type="AlphaFoldDB" id="A0A0E9SHC0"/>
<evidence type="ECO:0000313" key="1">
    <source>
        <dbReference type="EMBL" id="JAH40744.1"/>
    </source>
</evidence>
<dbReference type="EMBL" id="GBXM01067833">
    <property type="protein sequence ID" value="JAH40744.1"/>
    <property type="molecule type" value="Transcribed_RNA"/>
</dbReference>
<protein>
    <submittedName>
        <fullName evidence="1">Uncharacterized protein</fullName>
    </submittedName>
</protein>
<proteinExistence type="predicted"/>
<reference evidence="1" key="1">
    <citation type="submission" date="2014-11" db="EMBL/GenBank/DDBJ databases">
        <authorList>
            <person name="Amaro Gonzalez C."/>
        </authorList>
    </citation>
    <scope>NUCLEOTIDE SEQUENCE</scope>
</reference>